<evidence type="ECO:0000256" key="12">
    <source>
        <dbReference type="RuleBase" id="RU000461"/>
    </source>
</evidence>
<evidence type="ECO:0000256" key="2">
    <source>
        <dbReference type="ARBA" id="ARBA00010617"/>
    </source>
</evidence>
<dbReference type="PANTHER" id="PTHR24282:SF255">
    <property type="entry name" value="CYTOCHROME P450 72A11-RELATED"/>
    <property type="match status" value="1"/>
</dbReference>
<sequence length="540" mass="62120">MVIKDSLSLSLNEEAISPIDFSMAELVSMTVVIAVVVVLLSWVWRVVNWIWWRPKKLERCLREQGIYGHPYRLLHGDLKESTMLMKEAQSKPANISHDITTHVLPFFHQTIKDYGKKSIIWIGPTPRVNIMDPQLIRDVLSNKFGHFEKPKANPLTKLLATGLLDYEGEQWAKHRRIINPAFHLEKLKRMLPAFYKSCSKMVNKWEKLVLANGSCELDVWPELHNLTGDVISRTAFGSSYEEGRQIFQLQNEMSKLFLQVIQSVYIPGLRFLPTKRNNRMKQIDRQVRALLRGIITKRENAMKKGEANNNDLLGLLMESNFQEIQEHGNKKNSGMGIEEVIDECKLFYFAGQETTSVLLVWTMVVLSMHPSWQERAREEILQVFGNKKPDFDGLNHLKIVTMILYEVLRLYPPVVFVTRSTYKKMKLGDISLPPGVQLALPIIFVHHDCELWGEDAQEFKPERFSEGVSKATKNQLSFFPFSGGPRICIGQNFAMIEAKMALTMILQHFSFELSTSYVHAPYPLITLQPQYGAPIILHKL</sequence>
<protein>
    <recommendedName>
        <fullName evidence="16">Cytochrome P450</fullName>
    </recommendedName>
</protein>
<keyword evidence="8 11" id="KW-0408">Iron</keyword>
<evidence type="ECO:0000313" key="15">
    <source>
        <dbReference type="Proteomes" id="UP000655225"/>
    </source>
</evidence>
<evidence type="ECO:0000256" key="1">
    <source>
        <dbReference type="ARBA" id="ARBA00004370"/>
    </source>
</evidence>
<evidence type="ECO:0000256" key="9">
    <source>
        <dbReference type="ARBA" id="ARBA00023033"/>
    </source>
</evidence>
<dbReference type="InterPro" id="IPR001128">
    <property type="entry name" value="Cyt_P450"/>
</dbReference>
<reference evidence="14 15" key="1">
    <citation type="submission" date="2020-04" db="EMBL/GenBank/DDBJ databases">
        <title>Plant Genome Project.</title>
        <authorList>
            <person name="Zhang R.-G."/>
        </authorList>
    </citation>
    <scope>NUCLEOTIDE SEQUENCE [LARGE SCALE GENOMIC DNA]</scope>
    <source>
        <strain evidence="14">YNK0</strain>
        <tissue evidence="14">Leaf</tissue>
    </source>
</reference>
<dbReference type="Gene3D" id="1.10.630.10">
    <property type="entry name" value="Cytochrome P450"/>
    <property type="match status" value="1"/>
</dbReference>
<keyword evidence="3 11" id="KW-0349">Heme</keyword>
<feature type="binding site" description="axial binding residue" evidence="11">
    <location>
        <position position="488"/>
    </location>
    <ligand>
        <name>heme</name>
        <dbReference type="ChEBI" id="CHEBI:30413"/>
    </ligand>
    <ligandPart>
        <name>Fe</name>
        <dbReference type="ChEBI" id="CHEBI:18248"/>
    </ligandPart>
</feature>
<evidence type="ECO:0000256" key="6">
    <source>
        <dbReference type="ARBA" id="ARBA00022989"/>
    </source>
</evidence>
<proteinExistence type="inferred from homology"/>
<comment type="cofactor">
    <cofactor evidence="11">
        <name>heme</name>
        <dbReference type="ChEBI" id="CHEBI:30413"/>
    </cofactor>
</comment>
<dbReference type="CDD" id="cd20642">
    <property type="entry name" value="CYP72"/>
    <property type="match status" value="1"/>
</dbReference>
<evidence type="ECO:0000256" key="3">
    <source>
        <dbReference type="ARBA" id="ARBA00022617"/>
    </source>
</evidence>
<evidence type="ECO:0000256" key="4">
    <source>
        <dbReference type="ARBA" id="ARBA00022692"/>
    </source>
</evidence>
<evidence type="ECO:0000313" key="14">
    <source>
        <dbReference type="EMBL" id="KAF8410984.1"/>
    </source>
</evidence>
<keyword evidence="6 13" id="KW-1133">Transmembrane helix</keyword>
<keyword evidence="10 13" id="KW-0472">Membrane</keyword>
<name>A0A834ZND7_TETSI</name>
<evidence type="ECO:0000256" key="13">
    <source>
        <dbReference type="SAM" id="Phobius"/>
    </source>
</evidence>
<dbReference type="SUPFAM" id="SSF48264">
    <property type="entry name" value="Cytochrome P450"/>
    <property type="match status" value="1"/>
</dbReference>
<dbReference type="InterPro" id="IPR017972">
    <property type="entry name" value="Cyt_P450_CS"/>
</dbReference>
<dbReference type="AlphaFoldDB" id="A0A834ZND7"/>
<dbReference type="PRINTS" id="PR00385">
    <property type="entry name" value="P450"/>
</dbReference>
<evidence type="ECO:0000256" key="7">
    <source>
        <dbReference type="ARBA" id="ARBA00023002"/>
    </source>
</evidence>
<evidence type="ECO:0000256" key="8">
    <source>
        <dbReference type="ARBA" id="ARBA00023004"/>
    </source>
</evidence>
<dbReference type="InterPro" id="IPR050665">
    <property type="entry name" value="Cytochrome_P450_Monooxygen"/>
</dbReference>
<accession>A0A834ZND7</accession>
<dbReference type="OrthoDB" id="1470350at2759"/>
<dbReference type="InterPro" id="IPR036396">
    <property type="entry name" value="Cyt_P450_sf"/>
</dbReference>
<dbReference type="OMA" id="CITWFGT"/>
<dbReference type="Pfam" id="PF00067">
    <property type="entry name" value="p450"/>
    <property type="match status" value="1"/>
</dbReference>
<dbReference type="Proteomes" id="UP000655225">
    <property type="component" value="Unassembled WGS sequence"/>
</dbReference>
<comment type="similarity">
    <text evidence="2 12">Belongs to the cytochrome P450 family.</text>
</comment>
<keyword evidence="5 11" id="KW-0479">Metal-binding</keyword>
<keyword evidence="7 12" id="KW-0560">Oxidoreductase</keyword>
<dbReference type="PROSITE" id="PS00086">
    <property type="entry name" value="CYTOCHROME_P450"/>
    <property type="match status" value="1"/>
</dbReference>
<dbReference type="FunFam" id="1.10.630.10:FF:000029">
    <property type="entry name" value="Cytochrome P450 734A1"/>
    <property type="match status" value="1"/>
</dbReference>
<dbReference type="GO" id="GO:0016705">
    <property type="term" value="F:oxidoreductase activity, acting on paired donors, with incorporation or reduction of molecular oxygen"/>
    <property type="evidence" value="ECO:0007669"/>
    <property type="project" value="InterPro"/>
</dbReference>
<keyword evidence="9 12" id="KW-0503">Monooxygenase</keyword>
<gene>
    <name evidence="14" type="ORF">HHK36_003523</name>
</gene>
<evidence type="ECO:0008006" key="16">
    <source>
        <dbReference type="Google" id="ProtNLM"/>
    </source>
</evidence>
<comment type="caution">
    <text evidence="14">The sequence shown here is derived from an EMBL/GenBank/DDBJ whole genome shotgun (WGS) entry which is preliminary data.</text>
</comment>
<dbReference type="InterPro" id="IPR002401">
    <property type="entry name" value="Cyt_P450_E_grp-I"/>
</dbReference>
<evidence type="ECO:0000256" key="10">
    <source>
        <dbReference type="ARBA" id="ARBA00023136"/>
    </source>
</evidence>
<keyword evidence="15" id="KW-1185">Reference proteome</keyword>
<dbReference type="EMBL" id="JABCRI010000002">
    <property type="protein sequence ID" value="KAF8410984.1"/>
    <property type="molecule type" value="Genomic_DNA"/>
</dbReference>
<keyword evidence="4 13" id="KW-0812">Transmembrane</keyword>
<evidence type="ECO:0000256" key="5">
    <source>
        <dbReference type="ARBA" id="ARBA00022723"/>
    </source>
</evidence>
<organism evidence="14 15">
    <name type="scientific">Tetracentron sinense</name>
    <name type="common">Spur-leaf</name>
    <dbReference type="NCBI Taxonomy" id="13715"/>
    <lineage>
        <taxon>Eukaryota</taxon>
        <taxon>Viridiplantae</taxon>
        <taxon>Streptophyta</taxon>
        <taxon>Embryophyta</taxon>
        <taxon>Tracheophyta</taxon>
        <taxon>Spermatophyta</taxon>
        <taxon>Magnoliopsida</taxon>
        <taxon>Trochodendrales</taxon>
        <taxon>Trochodendraceae</taxon>
        <taxon>Tetracentron</taxon>
    </lineage>
</organism>
<feature type="transmembrane region" description="Helical" evidence="13">
    <location>
        <begin position="26"/>
        <end position="47"/>
    </location>
</feature>
<dbReference type="PRINTS" id="PR00463">
    <property type="entry name" value="EP450I"/>
</dbReference>
<evidence type="ECO:0000256" key="11">
    <source>
        <dbReference type="PIRSR" id="PIRSR602401-1"/>
    </source>
</evidence>
<comment type="subcellular location">
    <subcellularLocation>
        <location evidence="1">Membrane</location>
    </subcellularLocation>
</comment>
<dbReference type="GO" id="GO:0016020">
    <property type="term" value="C:membrane"/>
    <property type="evidence" value="ECO:0007669"/>
    <property type="project" value="UniProtKB-SubCell"/>
</dbReference>
<dbReference type="GO" id="GO:0020037">
    <property type="term" value="F:heme binding"/>
    <property type="evidence" value="ECO:0007669"/>
    <property type="project" value="InterPro"/>
</dbReference>
<dbReference type="GO" id="GO:0005506">
    <property type="term" value="F:iron ion binding"/>
    <property type="evidence" value="ECO:0007669"/>
    <property type="project" value="InterPro"/>
</dbReference>
<dbReference type="PANTHER" id="PTHR24282">
    <property type="entry name" value="CYTOCHROME P450 FAMILY MEMBER"/>
    <property type="match status" value="1"/>
</dbReference>
<dbReference type="GO" id="GO:0004497">
    <property type="term" value="F:monooxygenase activity"/>
    <property type="evidence" value="ECO:0007669"/>
    <property type="project" value="UniProtKB-KW"/>
</dbReference>